<dbReference type="AlphaFoldDB" id="A0A0E9MNT0"/>
<dbReference type="HAMAP" id="MF_01940">
    <property type="entry name" value="RNA_CPDase"/>
    <property type="match status" value="1"/>
</dbReference>
<feature type="short sequence motif" description="HXTX 1" evidence="2">
    <location>
        <begin position="37"/>
        <end position="40"/>
    </location>
</feature>
<comment type="caution">
    <text evidence="3">The sequence shown here is derived from an EMBL/GenBank/DDBJ whole genome shotgun (WGS) entry which is preliminary data.</text>
</comment>
<reference evidence="3 4" key="1">
    <citation type="submission" date="2015-04" db="EMBL/GenBank/DDBJ databases">
        <title>Whole genome shotgun sequence of Sphingomonas changbaiensis NBRC 104936.</title>
        <authorList>
            <person name="Katano-Makiyama Y."/>
            <person name="Hosoyama A."/>
            <person name="Hashimoto M."/>
            <person name="Noguchi M."/>
            <person name="Tsuchikane K."/>
            <person name="Ohji S."/>
            <person name="Yamazoe A."/>
            <person name="Ichikawa N."/>
            <person name="Kimura A."/>
            <person name="Fujita N."/>
        </authorList>
    </citation>
    <scope>NUCLEOTIDE SEQUENCE [LARGE SCALE GENOMIC DNA]</scope>
    <source>
        <strain evidence="3 4">NBRC 104936</strain>
    </source>
</reference>
<evidence type="ECO:0000313" key="3">
    <source>
        <dbReference type="EMBL" id="GAO39081.1"/>
    </source>
</evidence>
<dbReference type="Gene3D" id="3.90.1140.10">
    <property type="entry name" value="Cyclic phosphodiesterase"/>
    <property type="match status" value="1"/>
</dbReference>
<comment type="catalytic activity">
    <reaction evidence="2">
        <text>a 3'-end 2',3'-cyclophospho-ribonucleotide-RNA + H2O = a 3'-end 2'-phospho-ribonucleotide-RNA + H(+)</text>
        <dbReference type="Rhea" id="RHEA:11828"/>
        <dbReference type="Rhea" id="RHEA-COMP:10464"/>
        <dbReference type="Rhea" id="RHEA-COMP:17353"/>
        <dbReference type="ChEBI" id="CHEBI:15377"/>
        <dbReference type="ChEBI" id="CHEBI:15378"/>
        <dbReference type="ChEBI" id="CHEBI:83064"/>
        <dbReference type="ChEBI" id="CHEBI:173113"/>
        <dbReference type="EC" id="3.1.4.58"/>
    </reaction>
</comment>
<dbReference type="InterPro" id="IPR004175">
    <property type="entry name" value="RNA_CPDase"/>
</dbReference>
<comment type="similarity">
    <text evidence="2">Belongs to the 2H phosphoesterase superfamily. ThpR family.</text>
</comment>
<proteinExistence type="inferred from homology"/>
<evidence type="ECO:0000313" key="4">
    <source>
        <dbReference type="Proteomes" id="UP000033202"/>
    </source>
</evidence>
<dbReference type="PANTHER" id="PTHR35561">
    <property type="entry name" value="RNA 2',3'-CYCLIC PHOSPHODIESTERASE"/>
    <property type="match status" value="1"/>
</dbReference>
<gene>
    <name evidence="3" type="ORF">SCH01S_25_00610</name>
</gene>
<name>A0A0E9MNT0_9SPHN</name>
<dbReference type="GO" id="GO:0016874">
    <property type="term" value="F:ligase activity"/>
    <property type="evidence" value="ECO:0007669"/>
    <property type="project" value="UniProtKB-KW"/>
</dbReference>
<organism evidence="3 4">
    <name type="scientific">Sphingomonas changbaiensis NBRC 104936</name>
    <dbReference type="NCBI Taxonomy" id="1219043"/>
    <lineage>
        <taxon>Bacteria</taxon>
        <taxon>Pseudomonadati</taxon>
        <taxon>Pseudomonadota</taxon>
        <taxon>Alphaproteobacteria</taxon>
        <taxon>Sphingomonadales</taxon>
        <taxon>Sphingomonadaceae</taxon>
        <taxon>Sphingomonas</taxon>
    </lineage>
</organism>
<comment type="function">
    <text evidence="2">Hydrolyzes RNA 2',3'-cyclic phosphodiester to an RNA 2'-phosphomonoester.</text>
</comment>
<sequence length="178" mass="19696">MHRLFAAIRPPATIRSALIDLMEGVKGARWQDDEQLHLTLRFIGEVDGRVAEDVAAALGTVHQPPFSIALDGVGQFGSRGRANALWAGVRPHEALRHLHRKIDQAIVRAGLEPERRAYLPHITLARFGRESGGLDAFLARHAGLRSDPFEVTDFALYESRLGHEGASYTIVERYDLSA</sequence>
<feature type="short sequence motif" description="HXTX 2" evidence="2">
    <location>
        <begin position="121"/>
        <end position="124"/>
    </location>
</feature>
<dbReference type="InterPro" id="IPR009097">
    <property type="entry name" value="Cyclic_Pdiesterase"/>
</dbReference>
<feature type="active site" description="Proton donor" evidence="2">
    <location>
        <position position="37"/>
    </location>
</feature>
<feature type="active site" description="Proton acceptor" evidence="2">
    <location>
        <position position="121"/>
    </location>
</feature>
<dbReference type="PANTHER" id="PTHR35561:SF1">
    <property type="entry name" value="RNA 2',3'-CYCLIC PHOSPHODIESTERASE"/>
    <property type="match status" value="1"/>
</dbReference>
<dbReference type="RefSeq" id="WP_046347909.1">
    <property type="nucleotide sequence ID" value="NZ_BBWU01000025.1"/>
</dbReference>
<dbReference type="EC" id="3.1.4.58" evidence="2"/>
<dbReference type="OrthoDB" id="9793819at2"/>
<dbReference type="EMBL" id="BBWU01000025">
    <property type="protein sequence ID" value="GAO39081.1"/>
    <property type="molecule type" value="Genomic_DNA"/>
</dbReference>
<keyword evidence="3" id="KW-0436">Ligase</keyword>
<dbReference type="Pfam" id="PF13563">
    <property type="entry name" value="2_5_RNA_ligase2"/>
    <property type="match status" value="1"/>
</dbReference>
<accession>A0A0E9MNT0</accession>
<evidence type="ECO:0000256" key="2">
    <source>
        <dbReference type="HAMAP-Rule" id="MF_01940"/>
    </source>
</evidence>
<dbReference type="GO" id="GO:0008664">
    <property type="term" value="F:RNA 2',3'-cyclic 3'-phosphodiesterase activity"/>
    <property type="evidence" value="ECO:0007669"/>
    <property type="project" value="UniProtKB-EC"/>
</dbReference>
<dbReference type="STRING" id="1219043.SCH01S_25_00610"/>
<dbReference type="GO" id="GO:0004113">
    <property type="term" value="F:2',3'-cyclic-nucleotide 3'-phosphodiesterase activity"/>
    <property type="evidence" value="ECO:0007669"/>
    <property type="project" value="InterPro"/>
</dbReference>
<dbReference type="Proteomes" id="UP000033202">
    <property type="component" value="Unassembled WGS sequence"/>
</dbReference>
<evidence type="ECO:0000256" key="1">
    <source>
        <dbReference type="ARBA" id="ARBA00022801"/>
    </source>
</evidence>
<keyword evidence="4" id="KW-1185">Reference proteome</keyword>
<dbReference type="SUPFAM" id="SSF55144">
    <property type="entry name" value="LigT-like"/>
    <property type="match status" value="1"/>
</dbReference>
<dbReference type="NCBIfam" id="TIGR02258">
    <property type="entry name" value="2_5_ligase"/>
    <property type="match status" value="1"/>
</dbReference>
<protein>
    <recommendedName>
        <fullName evidence="2">RNA 2',3'-cyclic phosphodiesterase</fullName>
        <shortName evidence="2">RNA 2',3'-CPDase</shortName>
        <ecNumber evidence="2">3.1.4.58</ecNumber>
    </recommendedName>
</protein>
<keyword evidence="1 2" id="KW-0378">Hydrolase</keyword>